<proteinExistence type="predicted"/>
<reference evidence="2 3" key="1">
    <citation type="submission" date="2018-06" db="EMBL/GenBank/DDBJ databases">
        <authorList>
            <consortium name="Pathogen Informatics"/>
            <person name="Doyle S."/>
        </authorList>
    </citation>
    <scope>NUCLEOTIDE SEQUENCE [LARGE SCALE GENOMIC DNA]</scope>
    <source>
        <strain evidence="2 3">NCTC11343</strain>
    </source>
</reference>
<evidence type="ECO:0000259" key="1">
    <source>
        <dbReference type="Pfam" id="PF01656"/>
    </source>
</evidence>
<dbReference type="RefSeq" id="WP_112376437.1">
    <property type="nucleotide sequence ID" value="NZ_CP069793.1"/>
</dbReference>
<dbReference type="InterPro" id="IPR027417">
    <property type="entry name" value="P-loop_NTPase"/>
</dbReference>
<dbReference type="Pfam" id="PF01656">
    <property type="entry name" value="CbiA"/>
    <property type="match status" value="1"/>
</dbReference>
<dbReference type="PANTHER" id="PTHR13696:SF52">
    <property type="entry name" value="PARA FAMILY PROTEIN CT_582"/>
    <property type="match status" value="1"/>
</dbReference>
<feature type="domain" description="CobQ/CobB/MinD/ParA nucleotide binding" evidence="1">
    <location>
        <begin position="11"/>
        <end position="202"/>
    </location>
</feature>
<name>A0A2X2LZH2_SPHMU</name>
<evidence type="ECO:0000313" key="2">
    <source>
        <dbReference type="EMBL" id="SPZ94990.1"/>
    </source>
</evidence>
<evidence type="ECO:0000313" key="3">
    <source>
        <dbReference type="Proteomes" id="UP000251241"/>
    </source>
</evidence>
<gene>
    <name evidence="2" type="ORF">NCTC11343_05691</name>
</gene>
<accession>A0A2X2LZH2</accession>
<dbReference type="AlphaFoldDB" id="A0A2X2LZH2"/>
<dbReference type="Proteomes" id="UP000251241">
    <property type="component" value="Unassembled WGS sequence"/>
</dbReference>
<dbReference type="GeneID" id="99065375"/>
<protein>
    <submittedName>
        <fullName evidence="2">Septum formation inhibitor-activating ATPase</fullName>
    </submittedName>
</protein>
<dbReference type="InterPro" id="IPR002586">
    <property type="entry name" value="CobQ/CobB/MinD/ParA_Nub-bd_dom"/>
</dbReference>
<dbReference type="PANTHER" id="PTHR13696">
    <property type="entry name" value="P-LOOP CONTAINING NUCLEOSIDE TRIPHOSPHATE HYDROLASE"/>
    <property type="match status" value="1"/>
</dbReference>
<dbReference type="EMBL" id="UAUU01000011">
    <property type="protein sequence ID" value="SPZ94990.1"/>
    <property type="molecule type" value="Genomic_DNA"/>
</dbReference>
<dbReference type="Gene3D" id="3.40.50.300">
    <property type="entry name" value="P-loop containing nucleotide triphosphate hydrolases"/>
    <property type="match status" value="1"/>
</dbReference>
<dbReference type="InterPro" id="IPR050678">
    <property type="entry name" value="DNA_Partitioning_ATPase"/>
</dbReference>
<dbReference type="SUPFAM" id="SSF52540">
    <property type="entry name" value="P-loop containing nucleoside triphosphate hydrolases"/>
    <property type="match status" value="1"/>
</dbReference>
<sequence>MEKKKETLKVSIYAQKGGVGKSTMTILLASVLHYRLGYNIVVLDCDFPQHSLLGMRERDKRSIMESDFHKKLAVKQFHSINKKAYPIIKCKAENALEKAFDYCETSSVRPDIIFFDLPGTANTQGVIGALKGMNYIFSPITADRLVVESTLAFSEVFLKLPAQNKNVIEQSLFLFWNQVDGREKTGLYDSYQTVIEGLSLKSMATRIMDSKRFRKEIDDTGSYVFKSTLLPADLQILKATRVDEFVKEFLKIIHI</sequence>
<dbReference type="CDD" id="cd02042">
    <property type="entry name" value="ParAB_family"/>
    <property type="match status" value="1"/>
</dbReference>
<organism evidence="2 3">
    <name type="scientific">Sphingobacterium multivorum</name>
    <dbReference type="NCBI Taxonomy" id="28454"/>
    <lineage>
        <taxon>Bacteria</taxon>
        <taxon>Pseudomonadati</taxon>
        <taxon>Bacteroidota</taxon>
        <taxon>Sphingobacteriia</taxon>
        <taxon>Sphingobacteriales</taxon>
        <taxon>Sphingobacteriaceae</taxon>
        <taxon>Sphingobacterium</taxon>
    </lineage>
</organism>